<keyword evidence="2" id="KW-0560">Oxidoreductase</keyword>
<dbReference type="InterPro" id="IPR050404">
    <property type="entry name" value="Heme-degrading_MO"/>
</dbReference>
<evidence type="ECO:0000313" key="2">
    <source>
        <dbReference type="EMBL" id="EME71052.1"/>
    </source>
</evidence>
<evidence type="ECO:0000313" key="3">
    <source>
        <dbReference type="Proteomes" id="UP000011744"/>
    </source>
</evidence>
<dbReference type="RefSeq" id="WP_008614923.1">
    <property type="nucleotide sequence ID" value="NZ_AONQ01000009.1"/>
</dbReference>
<feature type="domain" description="ABM" evidence="1">
    <location>
        <begin position="2"/>
        <end position="93"/>
    </location>
</feature>
<dbReference type="InterPro" id="IPR007138">
    <property type="entry name" value="ABM_dom"/>
</dbReference>
<gene>
    <name evidence="2" type="ORF">H261_04802</name>
</gene>
<sequence length="102" mass="11795">MFIAMNRFKVVPGQEQTFETVWRTRETRLPEMDGFVNFKLLRGPSTQDHTLFASHTLWKSRTHFDGWVESQAFGKSHQGDGRLSGIVLGHPEFEGFDILQEL</sequence>
<comment type="caution">
    <text evidence="2">The sequence shown here is derived from an EMBL/GenBank/DDBJ whole genome shotgun (WGS) entry which is preliminary data.</text>
</comment>
<dbReference type="PANTHER" id="PTHR34474">
    <property type="entry name" value="SIGNAL TRANSDUCTION PROTEIN TRAP"/>
    <property type="match status" value="1"/>
</dbReference>
<evidence type="ECO:0000259" key="1">
    <source>
        <dbReference type="PROSITE" id="PS51725"/>
    </source>
</evidence>
<dbReference type="GO" id="GO:0004497">
    <property type="term" value="F:monooxygenase activity"/>
    <property type="evidence" value="ECO:0007669"/>
    <property type="project" value="UniProtKB-KW"/>
</dbReference>
<name>M2ZUK1_9PROT</name>
<dbReference type="PATRIC" id="fig|1244869.3.peg.965"/>
<dbReference type="EMBL" id="AONQ01000009">
    <property type="protein sequence ID" value="EME71052.1"/>
    <property type="molecule type" value="Genomic_DNA"/>
</dbReference>
<dbReference type="OrthoDB" id="9798115at2"/>
<dbReference type="Pfam" id="PF03992">
    <property type="entry name" value="ABM"/>
    <property type="match status" value="1"/>
</dbReference>
<dbReference type="InterPro" id="IPR011008">
    <property type="entry name" value="Dimeric_a/b-barrel"/>
</dbReference>
<dbReference type="Proteomes" id="UP000011744">
    <property type="component" value="Unassembled WGS sequence"/>
</dbReference>
<dbReference type="PROSITE" id="PS51725">
    <property type="entry name" value="ABM"/>
    <property type="match status" value="1"/>
</dbReference>
<proteinExistence type="predicted"/>
<keyword evidence="3" id="KW-1185">Reference proteome</keyword>
<dbReference type="eggNOG" id="COG2329">
    <property type="taxonomic scope" value="Bacteria"/>
</dbReference>
<dbReference type="Gene3D" id="3.30.70.100">
    <property type="match status" value="1"/>
</dbReference>
<protein>
    <submittedName>
        <fullName evidence="2">Antibiotic biosynthesis monooxygenase</fullName>
    </submittedName>
</protein>
<accession>M2ZUK1</accession>
<dbReference type="PANTHER" id="PTHR34474:SF2">
    <property type="entry name" value="SIGNAL TRANSDUCTION PROTEIN TRAP"/>
    <property type="match status" value="1"/>
</dbReference>
<organism evidence="2 3">
    <name type="scientific">Paramagnetospirillum caucaseum</name>
    <dbReference type="NCBI Taxonomy" id="1244869"/>
    <lineage>
        <taxon>Bacteria</taxon>
        <taxon>Pseudomonadati</taxon>
        <taxon>Pseudomonadota</taxon>
        <taxon>Alphaproteobacteria</taxon>
        <taxon>Rhodospirillales</taxon>
        <taxon>Magnetospirillaceae</taxon>
        <taxon>Paramagnetospirillum</taxon>
    </lineage>
</organism>
<dbReference type="STRING" id="1244869.H261_04802"/>
<dbReference type="SUPFAM" id="SSF54909">
    <property type="entry name" value="Dimeric alpha+beta barrel"/>
    <property type="match status" value="1"/>
</dbReference>
<reference evidence="2 3" key="1">
    <citation type="journal article" date="2014" name="Genome Announc.">
        <title>Draft Genome Sequence of Magnetospirillum sp. Strain SO-1, a Freshwater Magnetotactic Bacterium Isolated from the Ol'khovka River, Russia.</title>
        <authorList>
            <person name="Grouzdev D.S."/>
            <person name="Dziuba M.V."/>
            <person name="Sukhacheva M.S."/>
            <person name="Mardanov A.V."/>
            <person name="Beletskiy A.V."/>
            <person name="Kuznetsov B.B."/>
            <person name="Skryabin K.G."/>
        </authorList>
    </citation>
    <scope>NUCLEOTIDE SEQUENCE [LARGE SCALE GENOMIC DNA]</scope>
    <source>
        <strain evidence="2 3">SO-1</strain>
    </source>
</reference>
<keyword evidence="2" id="KW-0503">Monooxygenase</keyword>
<dbReference type="AlphaFoldDB" id="M2ZUK1"/>